<feature type="region of interest" description="Disordered" evidence="12">
    <location>
        <begin position="508"/>
        <end position="558"/>
    </location>
</feature>
<evidence type="ECO:0000256" key="8">
    <source>
        <dbReference type="ARBA" id="ARBA00047899"/>
    </source>
</evidence>
<keyword evidence="5 10" id="KW-0547">Nucleotide-binding</keyword>
<feature type="compositionally biased region" description="Acidic residues" evidence="12">
    <location>
        <begin position="534"/>
        <end position="546"/>
    </location>
</feature>
<proteinExistence type="inferred from homology"/>
<feature type="region of interest" description="Disordered" evidence="12">
    <location>
        <begin position="1"/>
        <end position="21"/>
    </location>
</feature>
<organism evidence="14 15">
    <name type="scientific">Nannochloropsis gaditana</name>
    <dbReference type="NCBI Taxonomy" id="72520"/>
    <lineage>
        <taxon>Eukaryota</taxon>
        <taxon>Sar</taxon>
        <taxon>Stramenopiles</taxon>
        <taxon>Ochrophyta</taxon>
        <taxon>Eustigmatophyceae</taxon>
        <taxon>Eustigmatales</taxon>
        <taxon>Monodopsidaceae</taxon>
        <taxon>Nannochloropsis</taxon>
    </lineage>
</organism>
<evidence type="ECO:0000256" key="2">
    <source>
        <dbReference type="ARBA" id="ARBA00012513"/>
    </source>
</evidence>
<reference evidence="14 15" key="1">
    <citation type="journal article" date="2014" name="Mol. Plant">
        <title>Chromosome Scale Genome Assembly and Transcriptome Profiling of Nannochloropsis gaditana in Nitrogen Depletion.</title>
        <authorList>
            <person name="Corteggiani Carpinelli E."/>
            <person name="Telatin A."/>
            <person name="Vitulo N."/>
            <person name="Forcato C."/>
            <person name="D'Angelo M."/>
            <person name="Schiavon R."/>
            <person name="Vezzi A."/>
            <person name="Giacometti G.M."/>
            <person name="Morosinotto T."/>
            <person name="Valle G."/>
        </authorList>
    </citation>
    <scope>NUCLEOTIDE SEQUENCE [LARGE SCALE GENOMIC DNA]</scope>
    <source>
        <strain evidence="14 15">B-31</strain>
    </source>
</reference>
<dbReference type="PANTHER" id="PTHR48012">
    <property type="entry name" value="STERILE20-LIKE KINASE, ISOFORM B-RELATED"/>
    <property type="match status" value="1"/>
</dbReference>
<dbReference type="PROSITE" id="PS00107">
    <property type="entry name" value="PROTEIN_KINASE_ATP"/>
    <property type="match status" value="1"/>
</dbReference>
<dbReference type="Pfam" id="PF00069">
    <property type="entry name" value="Pkinase"/>
    <property type="match status" value="1"/>
</dbReference>
<feature type="coiled-coil region" evidence="11">
    <location>
        <begin position="584"/>
        <end position="618"/>
    </location>
</feature>
<keyword evidence="4" id="KW-0808">Transferase</keyword>
<evidence type="ECO:0000313" key="15">
    <source>
        <dbReference type="Proteomes" id="UP000019335"/>
    </source>
</evidence>
<sequence length="626" mass="69480">MVGSPHSITEDTGCHADAPTTFRGARPLQRKAWLHLATASSSASDTTSSPSTNNDVMRKRPGPLTNIPLLDSASQASSSVSSQASRFPFISPMEPLVTLARFSRYMNKVYIPLDDEEELEVGEHGFQLLNGKGSNFALLGTPGSSLLGAGAYGHVYKAIHFPTMRRVAIKKIPKDFGRTNDFTNSFARELRNLYSNVRKITDVTKSARTVQENDGGHCPFLLTLYDAYVEKNPTNLCLVLEYMEGGSLEQMMLQNPRGCRDEGFLREVCHNVLKGLNYLHNRQYLHQDVKPGNILLTLTNFAKLADFGLTVDVNAGADVLGESYCAAVAVGSARYWAPELWGPEKPLQSCRTRSQVEIEMGEAWKEAFINHQSCRVAAEARGIFSSTALQGLSPPFQDFLSKCLRDVADRPTVADLLQHRFIKEYNKSLSRRQRELDEAVQALRTHIQIHKEWKITPKMVELLADELRIPSSDLQEYLEEHVEPGLMRTLGTSAALCVEKLVDEGERNAVTGAGGNEKETRVETEGGGLVEEGREVDEIEDEEESETSGSKSGSSSSLQRNFLSHYDELDRLRTVVIPALEGSVLALQKQLLAKDEDLAEMKQENELLRQQLMQTTAEFATPRGCI</sequence>
<evidence type="ECO:0000256" key="11">
    <source>
        <dbReference type="SAM" id="Coils"/>
    </source>
</evidence>
<dbReference type="OrthoDB" id="46507at2759"/>
<dbReference type="SUPFAM" id="SSF56112">
    <property type="entry name" value="Protein kinase-like (PK-like)"/>
    <property type="match status" value="1"/>
</dbReference>
<evidence type="ECO:0000256" key="9">
    <source>
        <dbReference type="ARBA" id="ARBA00048679"/>
    </source>
</evidence>
<feature type="compositionally biased region" description="Low complexity" evidence="12">
    <location>
        <begin position="547"/>
        <end position="557"/>
    </location>
</feature>
<dbReference type="PROSITE" id="PS50011">
    <property type="entry name" value="PROTEIN_KINASE_DOM"/>
    <property type="match status" value="1"/>
</dbReference>
<evidence type="ECO:0000256" key="12">
    <source>
        <dbReference type="SAM" id="MobiDB-lite"/>
    </source>
</evidence>
<keyword evidence="6 14" id="KW-0418">Kinase</keyword>
<dbReference type="SMART" id="SM00220">
    <property type="entry name" value="S_TKc"/>
    <property type="match status" value="1"/>
</dbReference>
<accession>W7TXJ9</accession>
<evidence type="ECO:0000256" key="1">
    <source>
        <dbReference type="ARBA" id="ARBA00008874"/>
    </source>
</evidence>
<evidence type="ECO:0000256" key="10">
    <source>
        <dbReference type="PROSITE-ProRule" id="PRU10141"/>
    </source>
</evidence>
<feature type="binding site" evidence="10">
    <location>
        <position position="171"/>
    </location>
    <ligand>
        <name>ATP</name>
        <dbReference type="ChEBI" id="CHEBI:30616"/>
    </ligand>
</feature>
<dbReference type="InterPro" id="IPR017441">
    <property type="entry name" value="Protein_kinase_ATP_BS"/>
</dbReference>
<keyword evidence="11" id="KW-0175">Coiled coil</keyword>
<evidence type="ECO:0000256" key="6">
    <source>
        <dbReference type="ARBA" id="ARBA00022777"/>
    </source>
</evidence>
<feature type="compositionally biased region" description="Low complexity" evidence="12">
    <location>
        <begin position="37"/>
        <end position="52"/>
    </location>
</feature>
<dbReference type="PROSITE" id="PS00108">
    <property type="entry name" value="PROTEIN_KINASE_ST"/>
    <property type="match status" value="1"/>
</dbReference>
<protein>
    <recommendedName>
        <fullName evidence="2">non-specific serine/threonine protein kinase</fullName>
        <ecNumber evidence="2">2.7.11.1</ecNumber>
    </recommendedName>
</protein>
<dbReference type="InterPro" id="IPR050629">
    <property type="entry name" value="STE20/SPS1-PAK"/>
</dbReference>
<comment type="catalytic activity">
    <reaction evidence="9">
        <text>L-seryl-[protein] + ATP = O-phospho-L-seryl-[protein] + ADP + H(+)</text>
        <dbReference type="Rhea" id="RHEA:17989"/>
        <dbReference type="Rhea" id="RHEA-COMP:9863"/>
        <dbReference type="Rhea" id="RHEA-COMP:11604"/>
        <dbReference type="ChEBI" id="CHEBI:15378"/>
        <dbReference type="ChEBI" id="CHEBI:29999"/>
        <dbReference type="ChEBI" id="CHEBI:30616"/>
        <dbReference type="ChEBI" id="CHEBI:83421"/>
        <dbReference type="ChEBI" id="CHEBI:456216"/>
        <dbReference type="EC" id="2.7.11.1"/>
    </reaction>
</comment>
<evidence type="ECO:0000256" key="3">
    <source>
        <dbReference type="ARBA" id="ARBA00022527"/>
    </source>
</evidence>
<dbReference type="EC" id="2.7.11.1" evidence="2"/>
<keyword evidence="15" id="KW-1185">Reference proteome</keyword>
<dbReference type="InterPro" id="IPR000719">
    <property type="entry name" value="Prot_kinase_dom"/>
</dbReference>
<evidence type="ECO:0000256" key="5">
    <source>
        <dbReference type="ARBA" id="ARBA00022741"/>
    </source>
</evidence>
<comment type="similarity">
    <text evidence="1">Belongs to the protein kinase superfamily. STE Ser/Thr protein kinase family. STE20 subfamily.</text>
</comment>
<feature type="domain" description="Protein kinase" evidence="13">
    <location>
        <begin position="141"/>
        <end position="422"/>
    </location>
</feature>
<comment type="caution">
    <text evidence="14">The sequence shown here is derived from an EMBL/GenBank/DDBJ whole genome shotgun (WGS) entry which is preliminary data.</text>
</comment>
<keyword evidence="3" id="KW-0723">Serine/threonine-protein kinase</keyword>
<dbReference type="EMBL" id="AZIL01001060">
    <property type="protein sequence ID" value="EWM25079.1"/>
    <property type="molecule type" value="Genomic_DNA"/>
</dbReference>
<dbReference type="GO" id="GO:0004674">
    <property type="term" value="F:protein serine/threonine kinase activity"/>
    <property type="evidence" value="ECO:0007669"/>
    <property type="project" value="UniProtKB-KW"/>
</dbReference>
<evidence type="ECO:0000256" key="4">
    <source>
        <dbReference type="ARBA" id="ARBA00022679"/>
    </source>
</evidence>
<dbReference type="AlphaFoldDB" id="W7TXJ9"/>
<comment type="catalytic activity">
    <reaction evidence="8">
        <text>L-threonyl-[protein] + ATP = O-phospho-L-threonyl-[protein] + ADP + H(+)</text>
        <dbReference type="Rhea" id="RHEA:46608"/>
        <dbReference type="Rhea" id="RHEA-COMP:11060"/>
        <dbReference type="Rhea" id="RHEA-COMP:11605"/>
        <dbReference type="ChEBI" id="CHEBI:15378"/>
        <dbReference type="ChEBI" id="CHEBI:30013"/>
        <dbReference type="ChEBI" id="CHEBI:30616"/>
        <dbReference type="ChEBI" id="CHEBI:61977"/>
        <dbReference type="ChEBI" id="CHEBI:456216"/>
        <dbReference type="EC" id="2.7.11.1"/>
    </reaction>
</comment>
<keyword evidence="7 10" id="KW-0067">ATP-binding</keyword>
<dbReference type="GO" id="GO:0005737">
    <property type="term" value="C:cytoplasm"/>
    <property type="evidence" value="ECO:0007669"/>
    <property type="project" value="TreeGrafter"/>
</dbReference>
<gene>
    <name evidence="14" type="ORF">Naga_100098g18</name>
</gene>
<dbReference type="PANTHER" id="PTHR48012:SF10">
    <property type="entry name" value="FI20177P1"/>
    <property type="match status" value="1"/>
</dbReference>
<dbReference type="Proteomes" id="UP000019335">
    <property type="component" value="Chromosome 12"/>
</dbReference>
<dbReference type="Gene3D" id="1.10.510.10">
    <property type="entry name" value="Transferase(Phosphotransferase) domain 1"/>
    <property type="match status" value="2"/>
</dbReference>
<dbReference type="InterPro" id="IPR011009">
    <property type="entry name" value="Kinase-like_dom_sf"/>
</dbReference>
<evidence type="ECO:0000256" key="7">
    <source>
        <dbReference type="ARBA" id="ARBA00022840"/>
    </source>
</evidence>
<evidence type="ECO:0000313" key="14">
    <source>
        <dbReference type="EMBL" id="EWM25079.1"/>
    </source>
</evidence>
<dbReference type="GO" id="GO:0005524">
    <property type="term" value="F:ATP binding"/>
    <property type="evidence" value="ECO:0007669"/>
    <property type="project" value="UniProtKB-UniRule"/>
</dbReference>
<evidence type="ECO:0000259" key="13">
    <source>
        <dbReference type="PROSITE" id="PS50011"/>
    </source>
</evidence>
<feature type="region of interest" description="Disordered" evidence="12">
    <location>
        <begin position="37"/>
        <end position="72"/>
    </location>
</feature>
<name>W7TXJ9_9STRA</name>
<dbReference type="InterPro" id="IPR008271">
    <property type="entry name" value="Ser/Thr_kinase_AS"/>
</dbReference>